<dbReference type="GO" id="GO:0003700">
    <property type="term" value="F:DNA-binding transcription factor activity"/>
    <property type="evidence" value="ECO:0007669"/>
    <property type="project" value="TreeGrafter"/>
</dbReference>
<dbReference type="InterPro" id="IPR010982">
    <property type="entry name" value="Lambda_DNA-bd_dom_sf"/>
</dbReference>
<evidence type="ECO:0000256" key="2">
    <source>
        <dbReference type="ARBA" id="ARBA00023125"/>
    </source>
</evidence>
<evidence type="ECO:0000256" key="3">
    <source>
        <dbReference type="ARBA" id="ARBA00023163"/>
    </source>
</evidence>
<dbReference type="EMBL" id="CP042304">
    <property type="protein sequence ID" value="QDZ10934.1"/>
    <property type="molecule type" value="Genomic_DNA"/>
</dbReference>
<feature type="domain" description="HTH lacI-type" evidence="4">
    <location>
        <begin position="9"/>
        <end position="64"/>
    </location>
</feature>
<dbReference type="InterPro" id="IPR028082">
    <property type="entry name" value="Peripla_BP_I"/>
</dbReference>
<keyword evidence="6" id="KW-1185">Reference proteome</keyword>
<organism evidence="5 6">
    <name type="scientific">Devosia ginsengisoli</name>
    <dbReference type="NCBI Taxonomy" id="400770"/>
    <lineage>
        <taxon>Bacteria</taxon>
        <taxon>Pseudomonadati</taxon>
        <taxon>Pseudomonadota</taxon>
        <taxon>Alphaproteobacteria</taxon>
        <taxon>Hyphomicrobiales</taxon>
        <taxon>Devosiaceae</taxon>
        <taxon>Devosia</taxon>
    </lineage>
</organism>
<dbReference type="CDD" id="cd06279">
    <property type="entry name" value="PBP1_LacI-like"/>
    <property type="match status" value="1"/>
</dbReference>
<reference evidence="5 6" key="1">
    <citation type="submission" date="2019-07" db="EMBL/GenBank/DDBJ databases">
        <title>Full genome sequence of Devosia sp. Gsoil 520.</title>
        <authorList>
            <person name="Im W.-T."/>
        </authorList>
    </citation>
    <scope>NUCLEOTIDE SEQUENCE [LARGE SCALE GENOMIC DNA]</scope>
    <source>
        <strain evidence="5 6">Gsoil 520</strain>
    </source>
</reference>
<gene>
    <name evidence="5" type="ORF">FPZ08_09325</name>
</gene>
<evidence type="ECO:0000313" key="5">
    <source>
        <dbReference type="EMBL" id="QDZ10934.1"/>
    </source>
</evidence>
<dbReference type="Pfam" id="PF13377">
    <property type="entry name" value="Peripla_BP_3"/>
    <property type="match status" value="1"/>
</dbReference>
<accession>A0A5B8LTF0</accession>
<keyword evidence="2 5" id="KW-0238">DNA-binding</keyword>
<dbReference type="GO" id="GO:0000976">
    <property type="term" value="F:transcription cis-regulatory region binding"/>
    <property type="evidence" value="ECO:0007669"/>
    <property type="project" value="TreeGrafter"/>
</dbReference>
<dbReference type="Gene3D" id="1.10.260.40">
    <property type="entry name" value="lambda repressor-like DNA-binding domains"/>
    <property type="match status" value="1"/>
</dbReference>
<keyword evidence="1" id="KW-0805">Transcription regulation</keyword>
<dbReference type="KEGG" id="dea:FPZ08_09325"/>
<name>A0A5B8LTF0_9HYPH</name>
<dbReference type="OrthoDB" id="5171752at2"/>
<sequence length="356" mass="38386">MTRQGETSIKLKDVAKAAGVSQGTASNVFSKPEVVRDEVREHVLAVAKELGYAGPSVTGRLLRQGKVNAVGVAAIEPLRYFFEDPWARHLMTEISEICDARGAGVALVSARSDERLDWNVQSALVDGFILLCVEGGERLVEITRQRQLPFVALAIGAAAARDIPAIGVDNITGARVAAEHVIGLGHRRLAILSAMLSHGHAGRVDVDYVESATYSSSRDRARGYWQAMEAAGIDRADVPVFETREDEASTHEVMAEMFAGTEQPTAILAMSDKIAMFAVDWLFRSGRTVPDDVSVIGFDGVPESAVATPRLTTMEQPMKEIARRAVEATLGGVQVEGKQVLQARLVVRETTTPPKA</sequence>
<proteinExistence type="predicted"/>
<evidence type="ECO:0000259" key="4">
    <source>
        <dbReference type="PROSITE" id="PS50932"/>
    </source>
</evidence>
<dbReference type="Gene3D" id="3.40.50.2300">
    <property type="match status" value="2"/>
</dbReference>
<dbReference type="SUPFAM" id="SSF53822">
    <property type="entry name" value="Periplasmic binding protein-like I"/>
    <property type="match status" value="1"/>
</dbReference>
<dbReference type="InterPro" id="IPR046335">
    <property type="entry name" value="LacI/GalR-like_sensor"/>
</dbReference>
<dbReference type="AlphaFoldDB" id="A0A5B8LTF0"/>
<dbReference type="CDD" id="cd01392">
    <property type="entry name" value="HTH_LacI"/>
    <property type="match status" value="1"/>
</dbReference>
<dbReference type="PROSITE" id="PS50932">
    <property type="entry name" value="HTH_LACI_2"/>
    <property type="match status" value="1"/>
</dbReference>
<dbReference type="PANTHER" id="PTHR30146">
    <property type="entry name" value="LACI-RELATED TRANSCRIPTIONAL REPRESSOR"/>
    <property type="match status" value="1"/>
</dbReference>
<dbReference type="InterPro" id="IPR000843">
    <property type="entry name" value="HTH_LacI"/>
</dbReference>
<evidence type="ECO:0000313" key="6">
    <source>
        <dbReference type="Proteomes" id="UP000315364"/>
    </source>
</evidence>
<dbReference type="PANTHER" id="PTHR30146:SF138">
    <property type="entry name" value="TRANSCRIPTIONAL REGULATORY PROTEIN"/>
    <property type="match status" value="1"/>
</dbReference>
<dbReference type="RefSeq" id="WP_146289718.1">
    <property type="nucleotide sequence ID" value="NZ_CP042304.1"/>
</dbReference>
<evidence type="ECO:0000256" key="1">
    <source>
        <dbReference type="ARBA" id="ARBA00023015"/>
    </source>
</evidence>
<dbReference type="SMART" id="SM00354">
    <property type="entry name" value="HTH_LACI"/>
    <property type="match status" value="1"/>
</dbReference>
<protein>
    <submittedName>
        <fullName evidence="5">LacI family DNA-binding transcriptional regulator</fullName>
    </submittedName>
</protein>
<dbReference type="Proteomes" id="UP000315364">
    <property type="component" value="Chromosome"/>
</dbReference>
<dbReference type="SUPFAM" id="SSF47413">
    <property type="entry name" value="lambda repressor-like DNA-binding domains"/>
    <property type="match status" value="1"/>
</dbReference>
<keyword evidence="3" id="KW-0804">Transcription</keyword>
<dbReference type="Pfam" id="PF00356">
    <property type="entry name" value="LacI"/>
    <property type="match status" value="1"/>
</dbReference>